<feature type="region of interest" description="Disordered" evidence="1">
    <location>
        <begin position="203"/>
        <end position="239"/>
    </location>
</feature>
<dbReference type="AlphaFoldDB" id="A0A2T7NJW6"/>
<keyword evidence="3" id="KW-1185">Reference proteome</keyword>
<proteinExistence type="predicted"/>
<name>A0A2T7NJW6_POMCA</name>
<evidence type="ECO:0000313" key="3">
    <source>
        <dbReference type="Proteomes" id="UP000245119"/>
    </source>
</evidence>
<sequence>MWLSDAYRHCFEEQRFNLPYLPLQQVTSVVDGCMMEDYARHGFHPHYAVCDRVVKPAALSCFEGAINRCDDKDRLMTIADHSGGACDGIQVNGEFKKHVLNFLLPVRADSGCFSEQLDDATNECLENGVDMMERENAKLQLLTVDKFIVANNIFFDRVFTCFIDVYRSNMAACRNWQIPLLLQLQSTAIPSLFGMTFTPEQMGKLETMPPASTSSEQEGDGQEKQQPEDIPRPPFKPKA</sequence>
<dbReference type="EMBL" id="PZQS01000012">
    <property type="protein sequence ID" value="PVD21446.1"/>
    <property type="molecule type" value="Genomic_DNA"/>
</dbReference>
<reference evidence="2 3" key="1">
    <citation type="submission" date="2018-04" db="EMBL/GenBank/DDBJ databases">
        <title>The genome of golden apple snail Pomacea canaliculata provides insight into stress tolerance and invasive adaptation.</title>
        <authorList>
            <person name="Liu C."/>
            <person name="Liu B."/>
            <person name="Ren Y."/>
            <person name="Zhang Y."/>
            <person name="Wang H."/>
            <person name="Li S."/>
            <person name="Jiang F."/>
            <person name="Yin L."/>
            <person name="Zhang G."/>
            <person name="Qian W."/>
            <person name="Fan W."/>
        </authorList>
    </citation>
    <scope>NUCLEOTIDE SEQUENCE [LARGE SCALE GENOMIC DNA]</scope>
    <source>
        <strain evidence="2">SZHN2017</strain>
        <tissue evidence="2">Muscle</tissue>
    </source>
</reference>
<comment type="caution">
    <text evidence="2">The sequence shown here is derived from an EMBL/GenBank/DDBJ whole genome shotgun (WGS) entry which is preliminary data.</text>
</comment>
<accession>A0A2T7NJW6</accession>
<evidence type="ECO:0000313" key="2">
    <source>
        <dbReference type="EMBL" id="PVD21446.1"/>
    </source>
</evidence>
<gene>
    <name evidence="2" type="ORF">C0Q70_19619</name>
</gene>
<protein>
    <submittedName>
        <fullName evidence="2">Uncharacterized protein</fullName>
    </submittedName>
</protein>
<organism evidence="2 3">
    <name type="scientific">Pomacea canaliculata</name>
    <name type="common">Golden apple snail</name>
    <dbReference type="NCBI Taxonomy" id="400727"/>
    <lineage>
        <taxon>Eukaryota</taxon>
        <taxon>Metazoa</taxon>
        <taxon>Spiralia</taxon>
        <taxon>Lophotrochozoa</taxon>
        <taxon>Mollusca</taxon>
        <taxon>Gastropoda</taxon>
        <taxon>Caenogastropoda</taxon>
        <taxon>Architaenioglossa</taxon>
        <taxon>Ampullarioidea</taxon>
        <taxon>Ampullariidae</taxon>
        <taxon>Pomacea</taxon>
    </lineage>
</organism>
<evidence type="ECO:0000256" key="1">
    <source>
        <dbReference type="SAM" id="MobiDB-lite"/>
    </source>
</evidence>
<feature type="compositionally biased region" description="Basic and acidic residues" evidence="1">
    <location>
        <begin position="221"/>
        <end position="231"/>
    </location>
</feature>
<dbReference type="Proteomes" id="UP000245119">
    <property type="component" value="Linkage Group LG12"/>
</dbReference>
<dbReference type="OrthoDB" id="6145134at2759"/>